<dbReference type="InterPro" id="IPR036635">
    <property type="entry name" value="MurB_C_sf"/>
</dbReference>
<dbReference type="InterPro" id="IPR016166">
    <property type="entry name" value="FAD-bd_PCMH"/>
</dbReference>
<evidence type="ECO:0000256" key="12">
    <source>
        <dbReference type="ARBA" id="ARBA00023002"/>
    </source>
</evidence>
<dbReference type="SUPFAM" id="SSF56194">
    <property type="entry name" value="Uridine diphospho-N-Acetylenolpyruvylglucosamine reductase, MurB, C-terminal domain"/>
    <property type="match status" value="1"/>
</dbReference>
<evidence type="ECO:0000256" key="11">
    <source>
        <dbReference type="ARBA" id="ARBA00022984"/>
    </source>
</evidence>
<comment type="cofactor">
    <cofactor evidence="1 16">
        <name>FAD</name>
        <dbReference type="ChEBI" id="CHEBI:57692"/>
    </cofactor>
</comment>
<dbReference type="GO" id="GO:0071949">
    <property type="term" value="F:FAD binding"/>
    <property type="evidence" value="ECO:0007669"/>
    <property type="project" value="InterPro"/>
</dbReference>
<keyword evidence="5 16" id="KW-0963">Cytoplasm</keyword>
<evidence type="ECO:0000256" key="13">
    <source>
        <dbReference type="ARBA" id="ARBA00023306"/>
    </source>
</evidence>
<comment type="catalytic activity">
    <reaction evidence="15 16">
        <text>UDP-N-acetyl-alpha-D-muramate + NADP(+) = UDP-N-acetyl-3-O-(1-carboxyvinyl)-alpha-D-glucosamine + NADPH + H(+)</text>
        <dbReference type="Rhea" id="RHEA:12248"/>
        <dbReference type="ChEBI" id="CHEBI:15378"/>
        <dbReference type="ChEBI" id="CHEBI:57783"/>
        <dbReference type="ChEBI" id="CHEBI:58349"/>
        <dbReference type="ChEBI" id="CHEBI:68483"/>
        <dbReference type="ChEBI" id="CHEBI:70757"/>
        <dbReference type="EC" id="1.3.1.98"/>
    </reaction>
</comment>
<keyword evidence="12 16" id="KW-0560">Oxidoreductase</keyword>
<dbReference type="InterPro" id="IPR016169">
    <property type="entry name" value="FAD-bd_PCMH_sub2"/>
</dbReference>
<evidence type="ECO:0000256" key="16">
    <source>
        <dbReference type="HAMAP-Rule" id="MF_00037"/>
    </source>
</evidence>
<feature type="active site" evidence="16">
    <location>
        <position position="176"/>
    </location>
</feature>
<keyword evidence="19" id="KW-1185">Reference proteome</keyword>
<evidence type="ECO:0000256" key="7">
    <source>
        <dbReference type="ARBA" id="ARBA00022630"/>
    </source>
</evidence>
<dbReference type="Pfam" id="PF02873">
    <property type="entry name" value="MurB_C"/>
    <property type="match status" value="1"/>
</dbReference>
<evidence type="ECO:0000313" key="19">
    <source>
        <dbReference type="Proteomes" id="UP000607397"/>
    </source>
</evidence>
<comment type="subcellular location">
    <subcellularLocation>
        <location evidence="3 16">Cytoplasm</location>
    </subcellularLocation>
</comment>
<gene>
    <name evidence="16 18" type="primary">murB</name>
    <name evidence="18" type="ORF">GS597_04090</name>
</gene>
<dbReference type="GO" id="GO:0071555">
    <property type="term" value="P:cell wall organization"/>
    <property type="evidence" value="ECO:0007669"/>
    <property type="project" value="UniProtKB-KW"/>
</dbReference>
<dbReference type="GO" id="GO:0009252">
    <property type="term" value="P:peptidoglycan biosynthetic process"/>
    <property type="evidence" value="ECO:0007669"/>
    <property type="project" value="UniProtKB-UniRule"/>
</dbReference>
<dbReference type="NCBIfam" id="TIGR00179">
    <property type="entry name" value="murB"/>
    <property type="match status" value="1"/>
</dbReference>
<dbReference type="InterPro" id="IPR003170">
    <property type="entry name" value="MurB"/>
</dbReference>
<dbReference type="Gene3D" id="3.30.43.10">
    <property type="entry name" value="Uridine Diphospho-n-acetylenolpyruvylglucosamine Reductase, domain 2"/>
    <property type="match status" value="1"/>
</dbReference>
<evidence type="ECO:0000256" key="3">
    <source>
        <dbReference type="ARBA" id="ARBA00004496"/>
    </source>
</evidence>
<keyword evidence="11 16" id="KW-0573">Peptidoglycan synthesis</keyword>
<feature type="active site" description="Proton donor" evidence="16">
    <location>
        <position position="227"/>
    </location>
</feature>
<dbReference type="InterPro" id="IPR016167">
    <property type="entry name" value="FAD-bd_PCMH_sub1"/>
</dbReference>
<feature type="active site" evidence="16">
    <location>
        <position position="297"/>
    </location>
</feature>
<name>A0A8K2ANF2_9CYAN</name>
<keyword evidence="9 16" id="KW-0521">NADP</keyword>
<evidence type="ECO:0000256" key="5">
    <source>
        <dbReference type="ARBA" id="ARBA00022490"/>
    </source>
</evidence>
<dbReference type="Gene3D" id="3.90.78.10">
    <property type="entry name" value="UDP-N-acetylenolpyruvoylglucosamine reductase, C-terminal domain"/>
    <property type="match status" value="1"/>
</dbReference>
<evidence type="ECO:0000256" key="14">
    <source>
        <dbReference type="ARBA" id="ARBA00023316"/>
    </source>
</evidence>
<dbReference type="PROSITE" id="PS51387">
    <property type="entry name" value="FAD_PCMH"/>
    <property type="match status" value="1"/>
</dbReference>
<proteinExistence type="inferred from homology"/>
<sequence>MTQALSSPLPLPEIDLPIQANASLANLTTFRVGGKAEWLASPHSVEEIQACYAWASDQGLPVMLIGAGSNLLISDRGLSGLILSTRHLRQQTLEPTGRLCVEAGKPLPRLAWQVARRGWSGLEWAVGIPGTVGGAVVMNAGAHGGCMADSLVEAHVISQSGRLQILTKDDLKYGYRTSILQQSPQVLVRAVLQLMPGQSPAEISALTQSHLDHRLQTQPYDHPSCGSVFRNPQPQTAGWLIEQTGLKGHQIGGAQVSEKHANFILNRGHATAQDIHTLIYEIQARVQARWGVLLHPEVKMLGIFDAVTEDGLDTGTVTGTVTS</sequence>
<dbReference type="HAMAP" id="MF_00037">
    <property type="entry name" value="MurB"/>
    <property type="match status" value="1"/>
</dbReference>
<dbReference type="AlphaFoldDB" id="A0A8K2ANF2"/>
<dbReference type="InterPro" id="IPR011601">
    <property type="entry name" value="MurB_C"/>
</dbReference>
<accession>A0A8K2ANF2</accession>
<dbReference type="PANTHER" id="PTHR21071:SF4">
    <property type="entry name" value="UDP-N-ACETYLENOLPYRUVOYLGLUCOSAMINE REDUCTASE"/>
    <property type="match status" value="1"/>
</dbReference>
<keyword evidence="14 16" id="KW-0961">Cell wall biogenesis/degradation</keyword>
<organism evidence="18 19">
    <name type="scientific">Petrachloros mirabilis ULC683</name>
    <dbReference type="NCBI Taxonomy" id="2781853"/>
    <lineage>
        <taxon>Bacteria</taxon>
        <taxon>Bacillati</taxon>
        <taxon>Cyanobacteriota</taxon>
        <taxon>Cyanophyceae</taxon>
        <taxon>Synechococcales</taxon>
        <taxon>Petrachlorosaceae</taxon>
        <taxon>Petrachloros</taxon>
        <taxon>Petrachloros mirabilis</taxon>
    </lineage>
</organism>
<dbReference type="Gene3D" id="3.30.465.10">
    <property type="match status" value="1"/>
</dbReference>
<dbReference type="Pfam" id="PF01565">
    <property type="entry name" value="FAD_binding_4"/>
    <property type="match status" value="1"/>
</dbReference>
<evidence type="ECO:0000256" key="10">
    <source>
        <dbReference type="ARBA" id="ARBA00022960"/>
    </source>
</evidence>
<comment type="caution">
    <text evidence="18">The sequence shown here is derived from an EMBL/GenBank/DDBJ whole genome shotgun (WGS) entry which is preliminary data.</text>
</comment>
<evidence type="ECO:0000256" key="8">
    <source>
        <dbReference type="ARBA" id="ARBA00022827"/>
    </source>
</evidence>
<evidence type="ECO:0000259" key="17">
    <source>
        <dbReference type="PROSITE" id="PS51387"/>
    </source>
</evidence>
<evidence type="ECO:0000256" key="15">
    <source>
        <dbReference type="ARBA" id="ARBA00048914"/>
    </source>
</evidence>
<keyword evidence="6 16" id="KW-0132">Cell division</keyword>
<feature type="domain" description="FAD-binding PCMH-type" evidence="17">
    <location>
        <begin position="31"/>
        <end position="197"/>
    </location>
</feature>
<evidence type="ECO:0000256" key="9">
    <source>
        <dbReference type="ARBA" id="ARBA00022857"/>
    </source>
</evidence>
<evidence type="ECO:0000256" key="4">
    <source>
        <dbReference type="ARBA" id="ARBA00004752"/>
    </source>
</evidence>
<dbReference type="RefSeq" id="WP_161824171.1">
    <property type="nucleotide sequence ID" value="NZ_WVIC01000005.1"/>
</dbReference>
<dbReference type="GO" id="GO:0008360">
    <property type="term" value="P:regulation of cell shape"/>
    <property type="evidence" value="ECO:0007669"/>
    <property type="project" value="UniProtKB-KW"/>
</dbReference>
<comment type="function">
    <text evidence="2 16">Cell wall formation.</text>
</comment>
<dbReference type="NCBIfam" id="NF010480">
    <property type="entry name" value="PRK13905.1"/>
    <property type="match status" value="1"/>
</dbReference>
<dbReference type="PANTHER" id="PTHR21071">
    <property type="entry name" value="UDP-N-ACETYLENOLPYRUVOYLGLUCOSAMINE REDUCTASE"/>
    <property type="match status" value="1"/>
</dbReference>
<evidence type="ECO:0000256" key="1">
    <source>
        <dbReference type="ARBA" id="ARBA00001974"/>
    </source>
</evidence>
<dbReference type="EC" id="1.3.1.98" evidence="16"/>
<dbReference type="EMBL" id="WVIC01000005">
    <property type="protein sequence ID" value="NCJ05703.1"/>
    <property type="molecule type" value="Genomic_DNA"/>
</dbReference>
<dbReference type="UniPathway" id="UPA00219"/>
<keyword evidence="10 16" id="KW-0133">Cell shape</keyword>
<comment type="similarity">
    <text evidence="16">Belongs to the MurB family.</text>
</comment>
<evidence type="ECO:0000313" key="18">
    <source>
        <dbReference type="EMBL" id="NCJ05703.1"/>
    </source>
</evidence>
<comment type="pathway">
    <text evidence="4 16">Cell wall biogenesis; peptidoglycan biosynthesis.</text>
</comment>
<dbReference type="GO" id="GO:0051301">
    <property type="term" value="P:cell division"/>
    <property type="evidence" value="ECO:0007669"/>
    <property type="project" value="UniProtKB-KW"/>
</dbReference>
<keyword evidence="8 16" id="KW-0274">FAD</keyword>
<keyword evidence="7 16" id="KW-0285">Flavoprotein</keyword>
<keyword evidence="13 16" id="KW-0131">Cell cycle</keyword>
<dbReference type="InterPro" id="IPR036318">
    <property type="entry name" value="FAD-bd_PCMH-like_sf"/>
</dbReference>
<evidence type="ECO:0000256" key="6">
    <source>
        <dbReference type="ARBA" id="ARBA00022618"/>
    </source>
</evidence>
<protein>
    <recommendedName>
        <fullName evidence="16">UDP-N-acetylenolpyruvoylglucosamine reductase</fullName>
        <ecNumber evidence="16">1.3.1.98</ecNumber>
    </recommendedName>
    <alternativeName>
        <fullName evidence="16">UDP-N-acetylmuramate dehydrogenase</fullName>
    </alternativeName>
</protein>
<evidence type="ECO:0000256" key="2">
    <source>
        <dbReference type="ARBA" id="ARBA00003921"/>
    </source>
</evidence>
<dbReference type="GO" id="GO:0005829">
    <property type="term" value="C:cytosol"/>
    <property type="evidence" value="ECO:0007669"/>
    <property type="project" value="TreeGrafter"/>
</dbReference>
<reference evidence="18" key="1">
    <citation type="submission" date="2019-12" db="EMBL/GenBank/DDBJ databases">
        <title>High-Quality draft genome sequences of three cyanobacteria isolated from the limestone walls of the Old Cathedral of Coimbra.</title>
        <authorList>
            <person name="Tiago I."/>
            <person name="Soares F."/>
            <person name="Portugal A."/>
        </authorList>
    </citation>
    <scope>NUCLEOTIDE SEQUENCE [LARGE SCALE GENOMIC DNA]</scope>
    <source>
        <strain evidence="18">C</strain>
    </source>
</reference>
<dbReference type="GO" id="GO:0008762">
    <property type="term" value="F:UDP-N-acetylmuramate dehydrogenase activity"/>
    <property type="evidence" value="ECO:0007669"/>
    <property type="project" value="UniProtKB-UniRule"/>
</dbReference>
<dbReference type="InterPro" id="IPR006094">
    <property type="entry name" value="Oxid_FAD_bind_N"/>
</dbReference>
<dbReference type="Proteomes" id="UP000607397">
    <property type="component" value="Unassembled WGS sequence"/>
</dbReference>
<dbReference type="SUPFAM" id="SSF56176">
    <property type="entry name" value="FAD-binding/transporter-associated domain-like"/>
    <property type="match status" value="1"/>
</dbReference>